<dbReference type="Proteomes" id="UP000798662">
    <property type="component" value="Chromosome 3"/>
</dbReference>
<accession>A0ACC3CBM0</accession>
<proteinExistence type="predicted"/>
<protein>
    <submittedName>
        <fullName evidence="1">Uncharacterized protein</fullName>
    </submittedName>
</protein>
<keyword evidence="2" id="KW-1185">Reference proteome</keyword>
<name>A0ACC3CBM0_PYRYE</name>
<evidence type="ECO:0000313" key="2">
    <source>
        <dbReference type="Proteomes" id="UP000798662"/>
    </source>
</evidence>
<dbReference type="EMBL" id="CM020620">
    <property type="protein sequence ID" value="KAK1867679.1"/>
    <property type="molecule type" value="Genomic_DNA"/>
</dbReference>
<comment type="caution">
    <text evidence="1">The sequence shown here is derived from an EMBL/GenBank/DDBJ whole genome shotgun (WGS) entry which is preliminary data.</text>
</comment>
<evidence type="ECO:0000313" key="1">
    <source>
        <dbReference type="EMBL" id="KAK1867679.1"/>
    </source>
</evidence>
<sequence>MASAAYGALRGACRFGRLFPPSTPLRAAAAATAAPVAGWQRGWSPTAISRMASGATAPAVVSPSPAPSTAAAAPLPLFAASAGDDSPLPSHRTQRPPLYTLPFYGSAADVATAPDDVVSAALRTYGGLLRGTPEERRARLAAAAAASFRPRTLTATGVVLSTAMDKTVNVAFRVRIYHRVLKVWSAVTRKRMAHDEGGWAREGDVVTIRSCRPLSKRKAAGACDPRGSACDSRRPRHCDGGRRGRRGSYCCAGRGRSCLALAEVYHAIRGGWDGGEERGQACGAVDVALG</sequence>
<gene>
    <name evidence="1" type="ORF">I4F81_010184</name>
</gene>
<reference evidence="1" key="1">
    <citation type="submission" date="2019-11" db="EMBL/GenBank/DDBJ databases">
        <title>Nori genome reveals adaptations in red seaweeds to the harsh intertidal environment.</title>
        <authorList>
            <person name="Wang D."/>
            <person name="Mao Y."/>
        </authorList>
    </citation>
    <scope>NUCLEOTIDE SEQUENCE</scope>
    <source>
        <tissue evidence="1">Gametophyte</tissue>
    </source>
</reference>
<organism evidence="1 2">
    <name type="scientific">Pyropia yezoensis</name>
    <name type="common">Susabi-nori</name>
    <name type="synonym">Porphyra yezoensis</name>
    <dbReference type="NCBI Taxonomy" id="2788"/>
    <lineage>
        <taxon>Eukaryota</taxon>
        <taxon>Rhodophyta</taxon>
        <taxon>Bangiophyceae</taxon>
        <taxon>Bangiales</taxon>
        <taxon>Bangiaceae</taxon>
        <taxon>Pyropia</taxon>
    </lineage>
</organism>